<dbReference type="InterPro" id="IPR017853">
    <property type="entry name" value="GH"/>
</dbReference>
<evidence type="ECO:0000256" key="14">
    <source>
        <dbReference type="ARBA" id="ARBA00041069"/>
    </source>
</evidence>
<dbReference type="SUPFAM" id="SSF49303">
    <property type="entry name" value="beta-Galactosidase/glucuronidase domain"/>
    <property type="match status" value="3"/>
</dbReference>
<dbReference type="InterPro" id="IPR041625">
    <property type="entry name" value="Beta-mannosidase_Ig"/>
</dbReference>
<dbReference type="Pfam" id="PF22666">
    <property type="entry name" value="Glyco_hydro_2_N2"/>
    <property type="match status" value="1"/>
</dbReference>
<dbReference type="FunFam" id="3.20.20.80:FF:000050">
    <property type="entry name" value="Beta-mannosidase B"/>
    <property type="match status" value="1"/>
</dbReference>
<evidence type="ECO:0000256" key="9">
    <source>
        <dbReference type="ARBA" id="ARBA00022801"/>
    </source>
</evidence>
<evidence type="ECO:0000256" key="3">
    <source>
        <dbReference type="ARBA" id="ARBA00004613"/>
    </source>
</evidence>
<feature type="domain" description="Beta-mannosidase-like galactose-binding" evidence="19">
    <location>
        <begin position="33"/>
        <end position="212"/>
    </location>
</feature>
<dbReference type="GO" id="GO:0004567">
    <property type="term" value="F:beta-mannosidase activity"/>
    <property type="evidence" value="ECO:0007669"/>
    <property type="project" value="UniProtKB-EC"/>
</dbReference>
<sequence>MKLTQFFFISAILMLLTGCKESIVKEMKLDQNWTFKKTNDTLWKNATVPGTVHTDLLANKDIENPFYRLNEHDVQWIDKSDWEYKTSFEVSKEDFSKENIELEFLGIDTYSKVFLNNQEIMTSDNMFRRYTINCKPYVKEGKNELRVILESPIKKGIEKYDAIDYEITVSDNDLAKIGKVEGEKKVSIFSRKAGYHFGWDWGPRLVSSGIWRSVILRSWDNFKVDDVFIRQKNIGETAQLSAEIEINSSKEIEKSVFEIFVNDTLVKTEEKSLVINKNTFTIPFEIKNPKLWWPNGMGKQHLYDVKVKISHKNHSDAKSHQIGIRTIELIREKDSIGSSFYFTVNGKPTFMKGANYIPQDIFLPRVKQSNYEHILNSAKDANMNMIRVWGGGVYENKTFYDLCDKKGLLVWQDFMFACAMYPGDDDFLESVKQEAIDNIKRLRNHTSIALWCGNNEVLSAWERWGWKQQVTKEQSEKAANTIWKAYTDIFHKVLPEAVKGYDSDREYWASSPSSELGVPESHTDGDAHYWGVWWGKEPFENYNVKIPRFMSEFGFQSFPELATVNKYTIPEDHDIFSEVMKSHQRSSIGNGTIEEYMLRHYKKPKDFASFLHVSHLLQAYGITTGIEAHRKNRYRCMGSLYWQINDCWPVASWSSIDYYGKWKALHYGVKKSFEKTIVSFDKKENGVNVFIATDDLANQKGELKVDLLSFDGEVITSWNESVEIKANASKSYLSILKEKLEEFSSQWKTAYLSASLKVGGTTIAKKQHYLVPFKTLDLPEPEITFNVSENDTEYIVSLKTKKLAIGVFASGNFDENFSDNYFTMEPNTEKTITIQKGNFKTLADFKKELKVSSLVDTYNPEVSY</sequence>
<dbReference type="Pfam" id="PF17753">
    <property type="entry name" value="Ig_mannosidase"/>
    <property type="match status" value="1"/>
</dbReference>
<evidence type="ECO:0000313" key="21">
    <source>
        <dbReference type="Proteomes" id="UP000215214"/>
    </source>
</evidence>
<dbReference type="EMBL" id="LT899436">
    <property type="protein sequence ID" value="SNR15306.1"/>
    <property type="molecule type" value="Genomic_DNA"/>
</dbReference>
<dbReference type="PROSITE" id="PS51257">
    <property type="entry name" value="PROKAR_LIPOPROTEIN"/>
    <property type="match status" value="1"/>
</dbReference>
<comment type="subunit">
    <text evidence="5">Homodimer.</text>
</comment>
<comment type="catalytic activity">
    <reaction evidence="1">
        <text>Hydrolysis of terminal, non-reducing beta-D-mannose residues in beta-D-mannosides.</text>
        <dbReference type="EC" id="3.2.1.25"/>
    </reaction>
</comment>
<dbReference type="RefSeq" id="WP_095070922.1">
    <property type="nucleotide sequence ID" value="NZ_LT899436.1"/>
</dbReference>
<dbReference type="Proteomes" id="UP000215214">
    <property type="component" value="Chromosome TJEJU"/>
</dbReference>
<dbReference type="PANTHER" id="PTHR43730:SF1">
    <property type="entry name" value="BETA-MANNOSIDASE"/>
    <property type="match status" value="1"/>
</dbReference>
<evidence type="ECO:0000256" key="13">
    <source>
        <dbReference type="ARBA" id="ARBA00038429"/>
    </source>
</evidence>
<dbReference type="InterPro" id="IPR041447">
    <property type="entry name" value="Mannosidase_ig"/>
</dbReference>
<comment type="similarity">
    <text evidence="13">Belongs to the glycosyl hydrolase 2 family. Beta-mannosidase B subfamily.</text>
</comment>
<dbReference type="GO" id="GO:0005975">
    <property type="term" value="P:carbohydrate metabolic process"/>
    <property type="evidence" value="ECO:0007669"/>
    <property type="project" value="InterPro"/>
</dbReference>
<dbReference type="Pfam" id="PF00703">
    <property type="entry name" value="Glyco_hydro_2"/>
    <property type="match status" value="1"/>
</dbReference>
<comment type="pathway">
    <text evidence="4">Glycan metabolism; N-glycan degradation.</text>
</comment>
<organism evidence="20 21">
    <name type="scientific">Tenacibaculum jejuense</name>
    <dbReference type="NCBI Taxonomy" id="584609"/>
    <lineage>
        <taxon>Bacteria</taxon>
        <taxon>Pseudomonadati</taxon>
        <taxon>Bacteroidota</taxon>
        <taxon>Flavobacteriia</taxon>
        <taxon>Flavobacteriales</taxon>
        <taxon>Flavobacteriaceae</taxon>
        <taxon>Tenacibaculum</taxon>
    </lineage>
</organism>
<dbReference type="EC" id="3.2.1.25" evidence="6"/>
<dbReference type="SUPFAM" id="SSF51445">
    <property type="entry name" value="(Trans)glycosidases"/>
    <property type="match status" value="1"/>
</dbReference>
<evidence type="ECO:0000256" key="10">
    <source>
        <dbReference type="ARBA" id="ARBA00023180"/>
    </source>
</evidence>
<keyword evidence="9 20" id="KW-0378">Hydrolase</keyword>
<feature type="domain" description="Glycoside hydrolase family 2 immunoglobulin-like beta-sandwich" evidence="16">
    <location>
        <begin position="223"/>
        <end position="325"/>
    </location>
</feature>
<evidence type="ECO:0000256" key="12">
    <source>
        <dbReference type="ARBA" id="ARBA00023295"/>
    </source>
</evidence>
<dbReference type="Gene3D" id="2.60.120.260">
    <property type="entry name" value="Galactose-binding domain-like"/>
    <property type="match status" value="1"/>
</dbReference>
<feature type="domain" description="Beta-mannosidase Ig-fold" evidence="17">
    <location>
        <begin position="778"/>
        <end position="857"/>
    </location>
</feature>
<dbReference type="Gene3D" id="2.60.40.10">
    <property type="entry name" value="Immunoglobulins"/>
    <property type="match status" value="3"/>
</dbReference>
<feature type="domain" description="Mannosidase Ig/CBM-like" evidence="18">
    <location>
        <begin position="687"/>
        <end position="774"/>
    </location>
</feature>
<protein>
    <recommendedName>
        <fullName evidence="14">Beta-mannosidase B</fullName>
        <ecNumber evidence="6">3.2.1.25</ecNumber>
    </recommendedName>
    <alternativeName>
        <fullName evidence="15">Mannanase B</fullName>
    </alternativeName>
</protein>
<keyword evidence="8" id="KW-0732">Signal</keyword>
<evidence type="ECO:0000259" key="19">
    <source>
        <dbReference type="Pfam" id="PF22666"/>
    </source>
</evidence>
<evidence type="ECO:0000256" key="5">
    <source>
        <dbReference type="ARBA" id="ARBA00011738"/>
    </source>
</evidence>
<dbReference type="InterPro" id="IPR013783">
    <property type="entry name" value="Ig-like_fold"/>
</dbReference>
<dbReference type="Pfam" id="PF17786">
    <property type="entry name" value="Mannosidase_ig"/>
    <property type="match status" value="1"/>
</dbReference>
<dbReference type="InterPro" id="IPR054593">
    <property type="entry name" value="Beta-mannosidase-like_N2"/>
</dbReference>
<evidence type="ECO:0000259" key="18">
    <source>
        <dbReference type="Pfam" id="PF17786"/>
    </source>
</evidence>
<gene>
    <name evidence="20" type="ORF">TJEJU_1578</name>
</gene>
<dbReference type="InterPro" id="IPR008979">
    <property type="entry name" value="Galactose-bd-like_sf"/>
</dbReference>
<evidence type="ECO:0000256" key="6">
    <source>
        <dbReference type="ARBA" id="ARBA00012754"/>
    </source>
</evidence>
<evidence type="ECO:0000256" key="7">
    <source>
        <dbReference type="ARBA" id="ARBA00022525"/>
    </source>
</evidence>
<accession>A0A238U8J3</accession>
<dbReference type="FunFam" id="2.60.120.260:FF:000060">
    <property type="entry name" value="Probable beta-mannosidase"/>
    <property type="match status" value="1"/>
</dbReference>
<dbReference type="InterPro" id="IPR050887">
    <property type="entry name" value="Beta-mannosidase_GH2"/>
</dbReference>
<evidence type="ECO:0000256" key="15">
    <source>
        <dbReference type="ARBA" id="ARBA00041614"/>
    </source>
</evidence>
<dbReference type="AlphaFoldDB" id="A0A238U8J3"/>
<comment type="subcellular location">
    <subcellularLocation>
        <location evidence="2">Lysosome</location>
    </subcellularLocation>
    <subcellularLocation>
        <location evidence="3">Secreted</location>
    </subcellularLocation>
</comment>
<dbReference type="GO" id="GO:0006516">
    <property type="term" value="P:glycoprotein catabolic process"/>
    <property type="evidence" value="ECO:0007669"/>
    <property type="project" value="TreeGrafter"/>
</dbReference>
<name>A0A238U8J3_9FLAO</name>
<keyword evidence="7" id="KW-0964">Secreted</keyword>
<dbReference type="Gene3D" id="3.20.20.80">
    <property type="entry name" value="Glycosidases"/>
    <property type="match status" value="1"/>
</dbReference>
<keyword evidence="11" id="KW-0458">Lysosome</keyword>
<dbReference type="SUPFAM" id="SSF49785">
    <property type="entry name" value="Galactose-binding domain-like"/>
    <property type="match status" value="1"/>
</dbReference>
<evidence type="ECO:0000256" key="2">
    <source>
        <dbReference type="ARBA" id="ARBA00004371"/>
    </source>
</evidence>
<evidence type="ECO:0000256" key="4">
    <source>
        <dbReference type="ARBA" id="ARBA00004740"/>
    </source>
</evidence>
<evidence type="ECO:0000256" key="1">
    <source>
        <dbReference type="ARBA" id="ARBA00000829"/>
    </source>
</evidence>
<evidence type="ECO:0000259" key="17">
    <source>
        <dbReference type="Pfam" id="PF17753"/>
    </source>
</evidence>
<dbReference type="OrthoDB" id="9801077at2"/>
<dbReference type="PANTHER" id="PTHR43730">
    <property type="entry name" value="BETA-MANNOSIDASE"/>
    <property type="match status" value="1"/>
</dbReference>
<dbReference type="InterPro" id="IPR006102">
    <property type="entry name" value="Ig-like_GH2"/>
</dbReference>
<evidence type="ECO:0000259" key="16">
    <source>
        <dbReference type="Pfam" id="PF00703"/>
    </source>
</evidence>
<keyword evidence="21" id="KW-1185">Reference proteome</keyword>
<evidence type="ECO:0000256" key="11">
    <source>
        <dbReference type="ARBA" id="ARBA00023228"/>
    </source>
</evidence>
<proteinExistence type="inferred from homology"/>
<dbReference type="InterPro" id="IPR036156">
    <property type="entry name" value="Beta-gal/glucu_dom_sf"/>
</dbReference>
<evidence type="ECO:0000313" key="20">
    <source>
        <dbReference type="EMBL" id="SNR15306.1"/>
    </source>
</evidence>
<reference evidence="20 21" key="1">
    <citation type="submission" date="2017-07" db="EMBL/GenBank/DDBJ databases">
        <authorList>
            <person name="Sun Z.S."/>
            <person name="Albrecht U."/>
            <person name="Echele G."/>
            <person name="Lee C.C."/>
        </authorList>
    </citation>
    <scope>NUCLEOTIDE SEQUENCE [LARGE SCALE GENOMIC DNA]</scope>
    <source>
        <strain evidence="21">type strain: KCTC 22618</strain>
    </source>
</reference>
<dbReference type="GO" id="GO:0005576">
    <property type="term" value="C:extracellular region"/>
    <property type="evidence" value="ECO:0007669"/>
    <property type="project" value="UniProtKB-SubCell"/>
</dbReference>
<keyword evidence="10" id="KW-0325">Glycoprotein</keyword>
<dbReference type="KEGG" id="tje:TJEJU_1578"/>
<evidence type="ECO:0000256" key="8">
    <source>
        <dbReference type="ARBA" id="ARBA00022729"/>
    </source>
</evidence>
<keyword evidence="12 20" id="KW-0326">Glycosidase</keyword>
<dbReference type="GO" id="GO:0005764">
    <property type="term" value="C:lysosome"/>
    <property type="evidence" value="ECO:0007669"/>
    <property type="project" value="UniProtKB-SubCell"/>
</dbReference>